<keyword evidence="1" id="KW-0472">Membrane</keyword>
<organism evidence="2 3">
    <name type="scientific">Allorhodopirellula heiligendammensis</name>
    <dbReference type="NCBI Taxonomy" id="2714739"/>
    <lineage>
        <taxon>Bacteria</taxon>
        <taxon>Pseudomonadati</taxon>
        <taxon>Planctomycetota</taxon>
        <taxon>Planctomycetia</taxon>
        <taxon>Pirellulales</taxon>
        <taxon>Pirellulaceae</taxon>
        <taxon>Allorhodopirellula</taxon>
    </lineage>
</organism>
<accession>A0A5C6BY06</accession>
<gene>
    <name evidence="2" type="ORF">Poly21_29010</name>
</gene>
<sequence>MEAVPVVLFLIVFAAVFTGSVAWGVKEFQSRDVGAGWLLLLWLFGPVTLFAWFALRPKRLVDRTLDDYTNADDQLAAAARLESLGELQAAQHLLADAAARWPEHDTYISNMMTEIDRKLELQGADPSWNTASSAINDSRHCDQLRITGNRAVRLSPASRFYKWRIKSPSPVTATFFQFRETS</sequence>
<name>A0A5C6BY06_9BACT</name>
<keyword evidence="3" id="KW-1185">Reference proteome</keyword>
<evidence type="ECO:0000256" key="1">
    <source>
        <dbReference type="SAM" id="Phobius"/>
    </source>
</evidence>
<keyword evidence="1" id="KW-1133">Transmembrane helix</keyword>
<evidence type="ECO:0000313" key="2">
    <source>
        <dbReference type="EMBL" id="TWU15704.1"/>
    </source>
</evidence>
<evidence type="ECO:0000313" key="3">
    <source>
        <dbReference type="Proteomes" id="UP000319908"/>
    </source>
</evidence>
<proteinExistence type="predicted"/>
<comment type="caution">
    <text evidence="2">The sequence shown here is derived from an EMBL/GenBank/DDBJ whole genome shotgun (WGS) entry which is preliminary data.</text>
</comment>
<feature type="transmembrane region" description="Helical" evidence="1">
    <location>
        <begin position="34"/>
        <end position="55"/>
    </location>
</feature>
<dbReference type="EMBL" id="SJPU01000002">
    <property type="protein sequence ID" value="TWU15704.1"/>
    <property type="molecule type" value="Genomic_DNA"/>
</dbReference>
<dbReference type="OrthoDB" id="289998at2"/>
<reference evidence="2 3" key="1">
    <citation type="journal article" date="2020" name="Antonie Van Leeuwenhoek">
        <title>Rhodopirellula heiligendammensis sp. nov., Rhodopirellula pilleata sp. nov., and Rhodopirellula solitaria sp. nov. isolated from natural or artificial marine surfaces in Northern Germany and California, USA, and emended description of the genus Rhodopirellula.</title>
        <authorList>
            <person name="Kallscheuer N."/>
            <person name="Wiegand S."/>
            <person name="Jogler M."/>
            <person name="Boedeker C."/>
            <person name="Peeters S.H."/>
            <person name="Rast P."/>
            <person name="Heuer A."/>
            <person name="Jetten M.S.M."/>
            <person name="Rohde M."/>
            <person name="Jogler C."/>
        </authorList>
    </citation>
    <scope>NUCLEOTIDE SEQUENCE [LARGE SCALE GENOMIC DNA]</scope>
    <source>
        <strain evidence="2 3">Poly21</strain>
    </source>
</reference>
<keyword evidence="1" id="KW-0812">Transmembrane</keyword>
<dbReference type="AlphaFoldDB" id="A0A5C6BY06"/>
<protein>
    <submittedName>
        <fullName evidence="2">Uncharacterized protein</fullName>
    </submittedName>
</protein>
<dbReference type="RefSeq" id="WP_146407514.1">
    <property type="nucleotide sequence ID" value="NZ_SJPU01000002.1"/>
</dbReference>
<dbReference type="Proteomes" id="UP000319908">
    <property type="component" value="Unassembled WGS sequence"/>
</dbReference>